<dbReference type="InterPro" id="IPR014536">
    <property type="entry name" value="Snx9_fam"/>
</dbReference>
<dbReference type="PIRSF" id="PIRSF027744">
    <property type="entry name" value="Snx9"/>
    <property type="match status" value="1"/>
</dbReference>
<keyword evidence="4" id="KW-0653">Protein transport</keyword>
<reference evidence="13" key="2">
    <citation type="submission" date="2025-09" db="UniProtKB">
        <authorList>
            <consortium name="Ensembl"/>
        </authorList>
    </citation>
    <scope>IDENTIFICATION</scope>
</reference>
<dbReference type="SUPFAM" id="SSF50044">
    <property type="entry name" value="SH3-domain"/>
    <property type="match status" value="1"/>
</dbReference>
<feature type="region of interest" description="Disordered" evidence="10">
    <location>
        <begin position="87"/>
        <end position="150"/>
    </location>
</feature>
<evidence type="ECO:0000313" key="13">
    <source>
        <dbReference type="Ensembl" id="ENSCCRP00000048920.2"/>
    </source>
</evidence>
<dbReference type="Proteomes" id="UP001108240">
    <property type="component" value="Unplaced"/>
</dbReference>
<dbReference type="GO" id="GO:0036089">
    <property type="term" value="P:cleavage furrow formation"/>
    <property type="evidence" value="ECO:0007669"/>
    <property type="project" value="TreeGrafter"/>
</dbReference>
<dbReference type="InterPro" id="IPR001452">
    <property type="entry name" value="SH3_domain"/>
</dbReference>
<dbReference type="GO" id="GO:0006897">
    <property type="term" value="P:endocytosis"/>
    <property type="evidence" value="ECO:0007669"/>
    <property type="project" value="TreeGrafter"/>
</dbReference>
<dbReference type="Pfam" id="PF14604">
    <property type="entry name" value="SH3_9"/>
    <property type="match status" value="1"/>
</dbReference>
<dbReference type="Pfam" id="PF00787">
    <property type="entry name" value="PX"/>
    <property type="match status" value="1"/>
</dbReference>
<dbReference type="Pfam" id="PF10456">
    <property type="entry name" value="BAR_3_WASP_bdg"/>
    <property type="match status" value="1"/>
</dbReference>
<feature type="binding site" evidence="8">
    <location>
        <position position="339"/>
    </location>
    <ligand>
        <name>a 1,2-diacyl-sn-glycero-3-phospho-(1D-myo-inositol-4,5-bisphosphate)</name>
        <dbReference type="ChEBI" id="CHEBI:58456"/>
    </ligand>
</feature>
<dbReference type="Gene3D" id="1.20.1270.60">
    <property type="entry name" value="Arfaptin homology (AH) domain/BAR domain"/>
    <property type="match status" value="1"/>
</dbReference>
<dbReference type="PROSITE" id="PS50002">
    <property type="entry name" value="SH3"/>
    <property type="match status" value="1"/>
</dbReference>
<feature type="domain" description="PX" evidence="12">
    <location>
        <begin position="234"/>
        <end position="372"/>
    </location>
</feature>
<evidence type="ECO:0000256" key="8">
    <source>
        <dbReference type="PIRSR" id="PIRSR027744-1"/>
    </source>
</evidence>
<dbReference type="PANTHER" id="PTHR45827:SF2">
    <property type="entry name" value="SORTING NEXIN-9"/>
    <property type="match status" value="1"/>
</dbReference>
<organism evidence="13 14">
    <name type="scientific">Cyprinus carpio carpio</name>
    <dbReference type="NCBI Taxonomy" id="630221"/>
    <lineage>
        <taxon>Eukaryota</taxon>
        <taxon>Metazoa</taxon>
        <taxon>Chordata</taxon>
        <taxon>Craniata</taxon>
        <taxon>Vertebrata</taxon>
        <taxon>Euteleostomi</taxon>
        <taxon>Actinopterygii</taxon>
        <taxon>Neopterygii</taxon>
        <taxon>Teleostei</taxon>
        <taxon>Ostariophysi</taxon>
        <taxon>Cypriniformes</taxon>
        <taxon>Cyprinidae</taxon>
        <taxon>Cyprininae</taxon>
        <taxon>Cyprinus</taxon>
    </lineage>
</organism>
<evidence type="ECO:0000256" key="1">
    <source>
        <dbReference type="ARBA" id="ARBA00004180"/>
    </source>
</evidence>
<keyword evidence="4" id="KW-0813">Transport</keyword>
<protein>
    <recommendedName>
        <fullName evidence="7">Sorting nexin</fullName>
    </recommendedName>
</protein>
<dbReference type="PANTHER" id="PTHR45827">
    <property type="entry name" value="SORTING NEXIN"/>
    <property type="match status" value="1"/>
</dbReference>
<evidence type="ECO:0000256" key="6">
    <source>
        <dbReference type="ARBA" id="ARBA00023329"/>
    </source>
</evidence>
<feature type="binding site" evidence="8">
    <location>
        <position position="272"/>
    </location>
    <ligand>
        <name>a 1,2-diacyl-sn-glycero-3-phospho-(1D-myo-inositol-4,5-bisphosphate)</name>
        <dbReference type="ChEBI" id="CHEBI:58456"/>
    </ligand>
</feature>
<keyword evidence="3 9" id="KW-0728">SH3 domain</keyword>
<dbReference type="GO" id="GO:0097320">
    <property type="term" value="P:plasma membrane tubulation"/>
    <property type="evidence" value="ECO:0007669"/>
    <property type="project" value="TreeGrafter"/>
</dbReference>
<evidence type="ECO:0000256" key="2">
    <source>
        <dbReference type="ARBA" id="ARBA00010883"/>
    </source>
</evidence>
<dbReference type="Gene3D" id="2.30.30.40">
    <property type="entry name" value="SH3 Domains"/>
    <property type="match status" value="1"/>
</dbReference>
<dbReference type="CDD" id="cd11898">
    <property type="entry name" value="SH3_SNX9"/>
    <property type="match status" value="1"/>
</dbReference>
<evidence type="ECO:0000256" key="7">
    <source>
        <dbReference type="PIRNR" id="PIRNR027744"/>
    </source>
</evidence>
<dbReference type="GO" id="GO:0030659">
    <property type="term" value="C:cytoplasmic vesicle membrane"/>
    <property type="evidence" value="ECO:0007669"/>
    <property type="project" value="UniProtKB-SubCell"/>
</dbReference>
<dbReference type="Ensembl" id="ENSCCRT00000052999.2">
    <property type="protein sequence ID" value="ENSCCRP00000048920.2"/>
    <property type="gene ID" value="ENSCCRG00000025746.2"/>
</dbReference>
<dbReference type="SMART" id="SM00312">
    <property type="entry name" value="PX"/>
    <property type="match status" value="1"/>
</dbReference>
<dbReference type="InterPro" id="IPR027267">
    <property type="entry name" value="AH/BAR_dom_sf"/>
</dbReference>
<feature type="domain" description="SH3" evidence="11">
    <location>
        <begin position="1"/>
        <end position="62"/>
    </location>
</feature>
<comment type="similarity">
    <text evidence="2 7">Belongs to the sorting nexin family.</text>
</comment>
<dbReference type="AlphaFoldDB" id="A0A8C1HGK4"/>
<evidence type="ECO:0000256" key="9">
    <source>
        <dbReference type="PROSITE-ProRule" id="PRU00192"/>
    </source>
</evidence>
<feature type="binding site" evidence="8">
    <location>
        <position position="270"/>
    </location>
    <ligand>
        <name>a 1,2-diacyl-sn-glycero-3-phospho-(1D-myo-inositol-4,5-bisphosphate)</name>
        <dbReference type="ChEBI" id="CHEBI:58456"/>
    </ligand>
</feature>
<evidence type="ECO:0000259" key="12">
    <source>
        <dbReference type="PROSITE" id="PS50195"/>
    </source>
</evidence>
<sequence>METKAQVLYDFTAEPGNNELSVREGETITLTNQNVGGGWIEAKNSRGEVGLVPEDYIEIKQAQPFTSGGNAASLDLSLFDSHIPAPASTAQTSNGNDPWAVFDNNASGGVSNNWAAQPEGTETGKTSSNAWHSGGHVHPQAYQGAGAEDDEWDEEWDDVKSSGGYAESEAGEGGAINRGGAHGSSMKIALNKFPGFSKSGPELYLLSKQPAKGTKLPVYGGEVGPVWAYPDYQLDCVVADPKKGSKMYGLKSYIEYQVTPTTTNKPVNHRYKHFDWLYERLLDKFGSAIPIPCLPDKQVTGEPFLSQTVWCKEVQNEHNTWFINTPFLGRFEEEFIKMRMERLQGWMSRMCRHPVISSSEVFQLFLSYKDEKDWKTGKRKAEKDETVGVMIFSTIEPEGLPDLDLTEVEQKCEQFNRFTRAMDDGVKDLLTVGNEHWKRCTGPLPKEYQRIGKAFQNLSSVFTSSGYEGEAALTDALTAAGKTYEDIAQMVAEQPKKDLHFLMETNNEYKGLLGCFPDTIGVHKAAIEKVKEGDKLVATGKITTSEKTAMSKRASTMSYALQAEMNHFHSNRIYDYNRVMQQYLEQQVKFYEMIAEKLRNAHSQFTTM</sequence>
<dbReference type="PROSITE" id="PS50195">
    <property type="entry name" value="PX"/>
    <property type="match status" value="1"/>
</dbReference>
<dbReference type="GO" id="GO:0005886">
    <property type="term" value="C:plasma membrane"/>
    <property type="evidence" value="ECO:0007669"/>
    <property type="project" value="TreeGrafter"/>
</dbReference>
<evidence type="ECO:0000256" key="4">
    <source>
        <dbReference type="ARBA" id="ARBA00022927"/>
    </source>
</evidence>
<evidence type="ECO:0000256" key="3">
    <source>
        <dbReference type="ARBA" id="ARBA00022443"/>
    </source>
</evidence>
<dbReference type="GeneTree" id="ENSGT00940000156557"/>
<dbReference type="SMART" id="SM00326">
    <property type="entry name" value="SH3"/>
    <property type="match status" value="1"/>
</dbReference>
<comment type="subcellular location">
    <subcellularLocation>
        <location evidence="1">Cytoplasmic vesicle membrane</location>
        <topology evidence="1">Peripheral membrane protein</topology>
        <orientation evidence="1">Cytoplasmic side</orientation>
    </subcellularLocation>
</comment>
<dbReference type="GO" id="GO:0000278">
    <property type="term" value="P:mitotic cell cycle"/>
    <property type="evidence" value="ECO:0007669"/>
    <property type="project" value="InterPro"/>
</dbReference>
<proteinExistence type="inferred from homology"/>
<reference evidence="13" key="1">
    <citation type="submission" date="2025-08" db="UniProtKB">
        <authorList>
            <consortium name="Ensembl"/>
        </authorList>
    </citation>
    <scope>IDENTIFICATION</scope>
</reference>
<name>A0A8C1HGK4_CYPCA</name>
<keyword evidence="6 7" id="KW-0968">Cytoplasmic vesicle</keyword>
<dbReference type="GO" id="GO:0035091">
    <property type="term" value="F:phosphatidylinositol binding"/>
    <property type="evidence" value="ECO:0007669"/>
    <property type="project" value="InterPro"/>
</dbReference>
<keyword evidence="5 7" id="KW-0472">Membrane</keyword>
<accession>A0A8C1HGK4</accession>
<dbReference type="GO" id="GO:0015031">
    <property type="term" value="P:protein transport"/>
    <property type="evidence" value="ECO:0007669"/>
    <property type="project" value="UniProtKB-KW"/>
</dbReference>
<dbReference type="InterPro" id="IPR036028">
    <property type="entry name" value="SH3-like_dom_sf"/>
</dbReference>
<dbReference type="SUPFAM" id="SSF64268">
    <property type="entry name" value="PX domain"/>
    <property type="match status" value="1"/>
</dbReference>
<evidence type="ECO:0000313" key="14">
    <source>
        <dbReference type="Proteomes" id="UP001108240"/>
    </source>
</evidence>
<dbReference type="InterPro" id="IPR019497">
    <property type="entry name" value="Sorting_nexin_WASP-bd-dom"/>
</dbReference>
<evidence type="ECO:0000256" key="10">
    <source>
        <dbReference type="SAM" id="MobiDB-lite"/>
    </source>
</evidence>
<evidence type="ECO:0000256" key="5">
    <source>
        <dbReference type="ARBA" id="ARBA00023136"/>
    </source>
</evidence>
<feature type="compositionally biased region" description="Polar residues" evidence="10">
    <location>
        <begin position="104"/>
        <end position="115"/>
    </location>
</feature>
<dbReference type="InterPro" id="IPR001683">
    <property type="entry name" value="PX_dom"/>
</dbReference>
<evidence type="ECO:0000259" key="11">
    <source>
        <dbReference type="PROSITE" id="PS50002"/>
    </source>
</evidence>
<dbReference type="InterPro" id="IPR035558">
    <property type="entry name" value="SNX9_SH3"/>
</dbReference>
<dbReference type="InterPro" id="IPR036871">
    <property type="entry name" value="PX_dom_sf"/>
</dbReference>
<dbReference type="Gene3D" id="3.30.1520.10">
    <property type="entry name" value="Phox-like domain"/>
    <property type="match status" value="1"/>
</dbReference>
<dbReference type="GO" id="GO:0016197">
    <property type="term" value="P:endosomal transport"/>
    <property type="evidence" value="ECO:0007669"/>
    <property type="project" value="TreeGrafter"/>
</dbReference>
<keyword evidence="14" id="KW-1185">Reference proteome</keyword>